<keyword evidence="3" id="KW-1185">Reference proteome</keyword>
<dbReference type="SMART" id="SM00220">
    <property type="entry name" value="S_TKc"/>
    <property type="match status" value="1"/>
</dbReference>
<dbReference type="InterPro" id="IPR004147">
    <property type="entry name" value="ABC1_dom"/>
</dbReference>
<reference evidence="2 3" key="1">
    <citation type="submission" date="2022-12" db="EMBL/GenBank/DDBJ databases">
        <title>Chromosome-scale assembly of the Ensete ventricosum genome.</title>
        <authorList>
            <person name="Dussert Y."/>
            <person name="Stocks J."/>
            <person name="Wendawek A."/>
            <person name="Woldeyes F."/>
            <person name="Nichols R.A."/>
            <person name="Borrell J.S."/>
        </authorList>
    </citation>
    <scope>NUCLEOTIDE SEQUENCE [LARGE SCALE GENOMIC DNA]</scope>
    <source>
        <strain evidence="3">cv. Maze</strain>
        <tissue evidence="2">Seeds</tissue>
    </source>
</reference>
<dbReference type="Proteomes" id="UP001222027">
    <property type="component" value="Unassembled WGS sequence"/>
</dbReference>
<comment type="caution">
    <text evidence="2">The sequence shown here is derived from an EMBL/GenBank/DDBJ whole genome shotgun (WGS) entry which is preliminary data.</text>
</comment>
<dbReference type="AlphaFoldDB" id="A0AAV8RJS0"/>
<dbReference type="EMBL" id="JAQQAF010000003">
    <property type="protein sequence ID" value="KAJ8499421.1"/>
    <property type="molecule type" value="Genomic_DNA"/>
</dbReference>
<feature type="domain" description="Protein kinase" evidence="1">
    <location>
        <begin position="169"/>
        <end position="507"/>
    </location>
</feature>
<organism evidence="2 3">
    <name type="scientific">Ensete ventricosum</name>
    <name type="common">Abyssinian banana</name>
    <name type="synonym">Musa ensete</name>
    <dbReference type="NCBI Taxonomy" id="4639"/>
    <lineage>
        <taxon>Eukaryota</taxon>
        <taxon>Viridiplantae</taxon>
        <taxon>Streptophyta</taxon>
        <taxon>Embryophyta</taxon>
        <taxon>Tracheophyta</taxon>
        <taxon>Spermatophyta</taxon>
        <taxon>Magnoliopsida</taxon>
        <taxon>Liliopsida</taxon>
        <taxon>Zingiberales</taxon>
        <taxon>Musaceae</taxon>
        <taxon>Ensete</taxon>
    </lineage>
</organism>
<dbReference type="PANTHER" id="PTHR43173:SF12">
    <property type="entry name" value="PROTEIN KINASE SUPERFAMILY PROTEIN"/>
    <property type="match status" value="1"/>
</dbReference>
<gene>
    <name evidence="2" type="ORF">OPV22_009973</name>
</gene>
<dbReference type="Gene3D" id="1.10.510.10">
    <property type="entry name" value="Transferase(Phosphotransferase) domain 1"/>
    <property type="match status" value="1"/>
</dbReference>
<dbReference type="CDD" id="cd05121">
    <property type="entry name" value="ABC1_ADCK3-like"/>
    <property type="match status" value="1"/>
</dbReference>
<dbReference type="InterPro" id="IPR000719">
    <property type="entry name" value="Prot_kinase_dom"/>
</dbReference>
<dbReference type="InterPro" id="IPR051130">
    <property type="entry name" value="Mito_struct-func_regulator"/>
</dbReference>
<dbReference type="PROSITE" id="PS50011">
    <property type="entry name" value="PROTEIN_KINASE_DOM"/>
    <property type="match status" value="1"/>
</dbReference>
<proteinExistence type="predicted"/>
<dbReference type="PANTHER" id="PTHR43173">
    <property type="entry name" value="ABC1 FAMILY PROTEIN"/>
    <property type="match status" value="1"/>
</dbReference>
<evidence type="ECO:0000313" key="2">
    <source>
        <dbReference type="EMBL" id="KAJ8499421.1"/>
    </source>
</evidence>
<dbReference type="InterPro" id="IPR011009">
    <property type="entry name" value="Kinase-like_dom_sf"/>
</dbReference>
<protein>
    <recommendedName>
        <fullName evidence="1">Protein kinase domain-containing protein</fullName>
    </recommendedName>
</protein>
<sequence length="513" mass="57820">MLPFFSWTSIVPSTSHCKYLQGFAQKPPSSLDAPFGMPTLGLREFREKFAAQLAPFHRSLQFWVRAVDVYTTYKVCQFRAGLVKDAEKREAMWERQHELAADKMYSLCSELGGLFLKAAQVLGKPDLAPAAWVKRLVTLCDKAPATPISVIQKILEEELGQNFSDIFEQFDAEPLGSASIAQVHRAKLRGLKTDVAIKVQHPGVQQLMMIDIHNLQAFALFLQKTDIKFDLFSLTKEVEKQVAYEFDFLREAAAMEKINKFFHDNNKKVPVLVPRVIPGMVTRKVFAMEFIDGIPIMNLGDEMEKRGIDPGGKFAALAKQKILKSLTLAYGQMILKNGFFHADPHPGNILICKGSEVALLDYGQVKDLPDSLRLGYAKLVLAMADSDPLMAKLSVEELGIKTLSTHADGDQELLMLARKMFDTKFPPGVTMISPFSEDSSLNKITVQRFPEELFSVLRTMQLLRGLSVGMRIYCSCAEQWRPIAEEVLYKAGRLKAEDLKAHKHGFFRRKLRK</sequence>
<evidence type="ECO:0000259" key="1">
    <source>
        <dbReference type="PROSITE" id="PS50011"/>
    </source>
</evidence>
<accession>A0AAV8RJS0</accession>
<evidence type="ECO:0000313" key="3">
    <source>
        <dbReference type="Proteomes" id="UP001222027"/>
    </source>
</evidence>
<dbReference type="GO" id="GO:0004672">
    <property type="term" value="F:protein kinase activity"/>
    <property type="evidence" value="ECO:0007669"/>
    <property type="project" value="InterPro"/>
</dbReference>
<dbReference type="Pfam" id="PF03109">
    <property type="entry name" value="ABC1"/>
    <property type="match status" value="1"/>
</dbReference>
<dbReference type="SUPFAM" id="SSF56112">
    <property type="entry name" value="Protein kinase-like (PK-like)"/>
    <property type="match status" value="1"/>
</dbReference>
<name>A0AAV8RJS0_ENSVE</name>
<dbReference type="GO" id="GO:0005524">
    <property type="term" value="F:ATP binding"/>
    <property type="evidence" value="ECO:0007669"/>
    <property type="project" value="InterPro"/>
</dbReference>